<protein>
    <submittedName>
        <fullName evidence="5">Response regulator</fullName>
    </submittedName>
</protein>
<dbReference type="PANTHER" id="PTHR44591:SF14">
    <property type="entry name" value="PROTEIN PILG"/>
    <property type="match status" value="1"/>
</dbReference>
<dbReference type="SMART" id="SM00448">
    <property type="entry name" value="REC"/>
    <property type="match status" value="1"/>
</dbReference>
<evidence type="ECO:0000259" key="4">
    <source>
        <dbReference type="PROSITE" id="PS50110"/>
    </source>
</evidence>
<dbReference type="EMBL" id="CP139487">
    <property type="protein sequence ID" value="WPU65602.1"/>
    <property type="molecule type" value="Genomic_DNA"/>
</dbReference>
<keyword evidence="2" id="KW-0902">Two-component regulatory system</keyword>
<dbReference type="Pfam" id="PF00072">
    <property type="entry name" value="Response_reg"/>
    <property type="match status" value="1"/>
</dbReference>
<dbReference type="RefSeq" id="WP_321396399.1">
    <property type="nucleotide sequence ID" value="NZ_CP139487.1"/>
</dbReference>
<keyword evidence="1 3" id="KW-0597">Phosphoprotein</keyword>
<evidence type="ECO:0000256" key="2">
    <source>
        <dbReference type="ARBA" id="ARBA00023012"/>
    </source>
</evidence>
<dbReference type="InterPro" id="IPR050595">
    <property type="entry name" value="Bact_response_regulator"/>
</dbReference>
<dbReference type="PROSITE" id="PS50110">
    <property type="entry name" value="RESPONSE_REGULATORY"/>
    <property type="match status" value="1"/>
</dbReference>
<feature type="modified residue" description="4-aspartylphosphate" evidence="3">
    <location>
        <position position="58"/>
    </location>
</feature>
<dbReference type="SUPFAM" id="SSF52172">
    <property type="entry name" value="CheY-like"/>
    <property type="match status" value="1"/>
</dbReference>
<proteinExistence type="predicted"/>
<dbReference type="Gene3D" id="3.40.50.2300">
    <property type="match status" value="1"/>
</dbReference>
<dbReference type="InterPro" id="IPR001789">
    <property type="entry name" value="Sig_transdc_resp-reg_receiver"/>
</dbReference>
<dbReference type="PANTHER" id="PTHR44591">
    <property type="entry name" value="STRESS RESPONSE REGULATOR PROTEIN 1"/>
    <property type="match status" value="1"/>
</dbReference>
<sequence length="126" mass="13763">MSDKADIKVVIVDDSDFSRSIIRRMLIEEGIEIVGEANGAEAALQVIKSKKPNIVITDIVMPEVSGIELTERITKSYEDISVIVVSSLSQEHIVLEAIGAGASDFIAKPIQKQQLIDSLEKIITQD</sequence>
<evidence type="ECO:0000313" key="5">
    <source>
        <dbReference type="EMBL" id="WPU65602.1"/>
    </source>
</evidence>
<organism evidence="5 6">
    <name type="scientific">Peredibacter starrii</name>
    <dbReference type="NCBI Taxonomy" id="28202"/>
    <lineage>
        <taxon>Bacteria</taxon>
        <taxon>Pseudomonadati</taxon>
        <taxon>Bdellovibrionota</taxon>
        <taxon>Bacteriovoracia</taxon>
        <taxon>Bacteriovoracales</taxon>
        <taxon>Bacteriovoracaceae</taxon>
        <taxon>Peredibacter</taxon>
    </lineage>
</organism>
<name>A0AAX4HQV8_9BACT</name>
<dbReference type="GO" id="GO:0000160">
    <property type="term" value="P:phosphorelay signal transduction system"/>
    <property type="evidence" value="ECO:0007669"/>
    <property type="project" value="UniProtKB-KW"/>
</dbReference>
<evidence type="ECO:0000313" key="6">
    <source>
        <dbReference type="Proteomes" id="UP001324634"/>
    </source>
</evidence>
<gene>
    <name evidence="5" type="ORF">SOO65_02460</name>
</gene>
<reference evidence="5 6" key="1">
    <citation type="submission" date="2023-11" db="EMBL/GenBank/DDBJ databases">
        <title>Peredibacter starrii A3.12.</title>
        <authorList>
            <person name="Mitchell R.J."/>
        </authorList>
    </citation>
    <scope>NUCLEOTIDE SEQUENCE [LARGE SCALE GENOMIC DNA]</scope>
    <source>
        <strain evidence="5 6">A3.12</strain>
    </source>
</reference>
<keyword evidence="6" id="KW-1185">Reference proteome</keyword>
<dbReference type="AlphaFoldDB" id="A0AAX4HQV8"/>
<feature type="domain" description="Response regulatory" evidence="4">
    <location>
        <begin position="8"/>
        <end position="123"/>
    </location>
</feature>
<dbReference type="InterPro" id="IPR011006">
    <property type="entry name" value="CheY-like_superfamily"/>
</dbReference>
<evidence type="ECO:0000256" key="1">
    <source>
        <dbReference type="ARBA" id="ARBA00022553"/>
    </source>
</evidence>
<evidence type="ECO:0000256" key="3">
    <source>
        <dbReference type="PROSITE-ProRule" id="PRU00169"/>
    </source>
</evidence>
<dbReference type="Proteomes" id="UP001324634">
    <property type="component" value="Chromosome"/>
</dbReference>
<dbReference type="KEGG" id="psti:SOO65_02460"/>
<accession>A0AAX4HQV8</accession>